<dbReference type="Proteomes" id="UP001500392">
    <property type="component" value="Unassembled WGS sequence"/>
</dbReference>
<proteinExistence type="predicted"/>
<evidence type="ECO:0000256" key="1">
    <source>
        <dbReference type="SAM" id="Phobius"/>
    </source>
</evidence>
<keyword evidence="1" id="KW-1133">Transmembrane helix</keyword>
<feature type="transmembrane region" description="Helical" evidence="1">
    <location>
        <begin position="33"/>
        <end position="51"/>
    </location>
</feature>
<keyword evidence="1" id="KW-0812">Transmembrane</keyword>
<comment type="caution">
    <text evidence="2">The sequence shown here is derived from an EMBL/GenBank/DDBJ whole genome shotgun (WGS) entry which is preliminary data.</text>
</comment>
<evidence type="ECO:0000313" key="3">
    <source>
        <dbReference type="Proteomes" id="UP001500392"/>
    </source>
</evidence>
<dbReference type="EMBL" id="BAABDM010000009">
    <property type="protein sequence ID" value="GAA4104331.1"/>
    <property type="molecule type" value="Genomic_DNA"/>
</dbReference>
<keyword evidence="3" id="KW-1185">Reference proteome</keyword>
<gene>
    <name evidence="2" type="ORF">GCM10022414_33220</name>
</gene>
<organism evidence="2 3">
    <name type="scientific">Zhongshania borealis</name>
    <dbReference type="NCBI Taxonomy" id="889488"/>
    <lineage>
        <taxon>Bacteria</taxon>
        <taxon>Pseudomonadati</taxon>
        <taxon>Pseudomonadota</taxon>
        <taxon>Gammaproteobacteria</taxon>
        <taxon>Cellvibrionales</taxon>
        <taxon>Spongiibacteraceae</taxon>
        <taxon>Zhongshania</taxon>
    </lineage>
</organism>
<evidence type="ECO:0000313" key="2">
    <source>
        <dbReference type="EMBL" id="GAA4104331.1"/>
    </source>
</evidence>
<accession>A0ABP7X467</accession>
<protein>
    <submittedName>
        <fullName evidence="2">Uncharacterized protein</fullName>
    </submittedName>
</protein>
<keyword evidence="1" id="KW-0472">Membrane</keyword>
<name>A0ABP7X467_9GAMM</name>
<sequence length="63" mass="7450">MNLFQSFNTVSAGFKDEWDQINGYWPKSKKKSMIGLIIAALLFIILHHWNFPSMEIELYDRKS</sequence>
<reference evidence="3" key="1">
    <citation type="journal article" date="2019" name="Int. J. Syst. Evol. Microbiol.">
        <title>The Global Catalogue of Microorganisms (GCM) 10K type strain sequencing project: providing services to taxonomists for standard genome sequencing and annotation.</title>
        <authorList>
            <consortium name="The Broad Institute Genomics Platform"/>
            <consortium name="The Broad Institute Genome Sequencing Center for Infectious Disease"/>
            <person name="Wu L."/>
            <person name="Ma J."/>
        </authorList>
    </citation>
    <scope>NUCLEOTIDE SEQUENCE [LARGE SCALE GENOMIC DNA]</scope>
    <source>
        <strain evidence="3">JCM 17304</strain>
    </source>
</reference>